<dbReference type="AlphaFoldDB" id="A0A6L5YSD9"/>
<gene>
    <name evidence="1" type="ORF">FYJ75_10250</name>
</gene>
<dbReference type="InterPro" id="IPR014255">
    <property type="entry name" value="Spore_coat_CotS"/>
</dbReference>
<dbReference type="PANTHER" id="PTHR39179:SF1">
    <property type="entry name" value="SPORE COAT PROTEIN I"/>
    <property type="match status" value="1"/>
</dbReference>
<name>A0A6L5YSD9_9FIRM</name>
<protein>
    <submittedName>
        <fullName evidence="1">CotS family spore coat protein</fullName>
    </submittedName>
</protein>
<dbReference type="Gene3D" id="3.90.1200.10">
    <property type="match status" value="1"/>
</dbReference>
<dbReference type="InterPro" id="IPR004119">
    <property type="entry name" value="EcKL"/>
</dbReference>
<dbReference type="Gene3D" id="3.30.200.20">
    <property type="entry name" value="Phosphorylase Kinase, domain 1"/>
    <property type="match status" value="1"/>
</dbReference>
<dbReference type="Proteomes" id="UP000474024">
    <property type="component" value="Unassembled WGS sequence"/>
</dbReference>
<keyword evidence="1" id="KW-0167">Capsid protein</keyword>
<evidence type="ECO:0000313" key="2">
    <source>
        <dbReference type="Proteomes" id="UP000474024"/>
    </source>
</evidence>
<keyword evidence="1" id="KW-0946">Virion</keyword>
<proteinExistence type="predicted"/>
<dbReference type="GO" id="GO:0042601">
    <property type="term" value="C:endospore-forming forespore"/>
    <property type="evidence" value="ECO:0007669"/>
    <property type="project" value="TreeGrafter"/>
</dbReference>
<dbReference type="InterPro" id="IPR011009">
    <property type="entry name" value="Kinase-like_dom_sf"/>
</dbReference>
<reference evidence="1 2" key="1">
    <citation type="submission" date="2019-08" db="EMBL/GenBank/DDBJ databases">
        <title>In-depth cultivation of the pig gut microbiome towards novel bacterial diversity and tailored functional studies.</title>
        <authorList>
            <person name="Wylensek D."/>
            <person name="Hitch T.C.A."/>
            <person name="Clavel T."/>
        </authorList>
    </citation>
    <scope>NUCLEOTIDE SEQUENCE [LARGE SCALE GENOMIC DNA]</scope>
    <source>
        <strain evidence="1 2">MUC/MUC-530-WT-4D</strain>
    </source>
</reference>
<dbReference type="SUPFAM" id="SSF56112">
    <property type="entry name" value="Protein kinase-like (PK-like)"/>
    <property type="match status" value="1"/>
</dbReference>
<organism evidence="1 2">
    <name type="scientific">Roseburia porci</name>
    <dbReference type="NCBI Taxonomy" id="2605790"/>
    <lineage>
        <taxon>Bacteria</taxon>
        <taxon>Bacillati</taxon>
        <taxon>Bacillota</taxon>
        <taxon>Clostridia</taxon>
        <taxon>Lachnospirales</taxon>
        <taxon>Lachnospiraceae</taxon>
        <taxon>Roseburia</taxon>
    </lineage>
</organism>
<comment type="caution">
    <text evidence="1">The sequence shown here is derived from an EMBL/GenBank/DDBJ whole genome shotgun (WGS) entry which is preliminary data.</text>
</comment>
<dbReference type="InterPro" id="IPR047175">
    <property type="entry name" value="CotS-like"/>
</dbReference>
<dbReference type="Pfam" id="PF02958">
    <property type="entry name" value="EcKL"/>
    <property type="match status" value="1"/>
</dbReference>
<dbReference type="EMBL" id="VUNI01000018">
    <property type="protein sequence ID" value="MST75394.1"/>
    <property type="molecule type" value="Genomic_DNA"/>
</dbReference>
<accession>A0A6L5YSD9</accession>
<sequence length="349" mass="41330">MNLQTLSYDKQTWITMNESYGGVFLYNQPEVIMEQYDLEVGKITKGRGAYLCETDQGVKLLKEFRGSEERAEFLAVILARLLESGFETEQIIRDKEGKALVTEDTGDRFILKDMIRGTECSTKNRDEMKAAMRLLARFHTVSASLEKEIPEFMKNGENELSQLYAKHNRELVKVKNYVRSKRKKNEFEMKFQEQYAHFIENAQKTLEKLVESDLPEECRMLCHGDCNQHNIVYTENGWRLIHFEYMGYHAAVQDIANFMRKMLEKNSWNSRLGEELITAYESERMLQEEERRQLCLALAYPEKFWKLANHYYNSHKAWLSGRNIEKLDKVIEQEEERMRFLQNLFSFHG</sequence>
<dbReference type="PANTHER" id="PTHR39179">
    <property type="entry name" value="SPORE COAT PROTEIN I"/>
    <property type="match status" value="1"/>
</dbReference>
<evidence type="ECO:0000313" key="1">
    <source>
        <dbReference type="EMBL" id="MST75394.1"/>
    </source>
</evidence>
<dbReference type="NCBIfam" id="TIGR02906">
    <property type="entry name" value="spore_CotS"/>
    <property type="match status" value="1"/>
</dbReference>
<keyword evidence="2" id="KW-1185">Reference proteome</keyword>